<dbReference type="EMBL" id="JASBNA010000003">
    <property type="protein sequence ID" value="KAK7693018.1"/>
    <property type="molecule type" value="Genomic_DNA"/>
</dbReference>
<name>A0AAW0GS47_9APHY</name>
<organism evidence="1 2">
    <name type="scientific">Cerrena zonata</name>
    <dbReference type="NCBI Taxonomy" id="2478898"/>
    <lineage>
        <taxon>Eukaryota</taxon>
        <taxon>Fungi</taxon>
        <taxon>Dikarya</taxon>
        <taxon>Basidiomycota</taxon>
        <taxon>Agaricomycotina</taxon>
        <taxon>Agaricomycetes</taxon>
        <taxon>Polyporales</taxon>
        <taxon>Cerrenaceae</taxon>
        <taxon>Cerrena</taxon>
    </lineage>
</organism>
<reference evidence="1 2" key="1">
    <citation type="submission" date="2022-09" db="EMBL/GenBank/DDBJ databases">
        <authorList>
            <person name="Palmer J.M."/>
        </authorList>
    </citation>
    <scope>NUCLEOTIDE SEQUENCE [LARGE SCALE GENOMIC DNA]</scope>
    <source>
        <strain evidence="1 2">DSM 7382</strain>
    </source>
</reference>
<dbReference type="Proteomes" id="UP001385951">
    <property type="component" value="Unassembled WGS sequence"/>
</dbReference>
<evidence type="ECO:0000313" key="2">
    <source>
        <dbReference type="Proteomes" id="UP001385951"/>
    </source>
</evidence>
<gene>
    <name evidence="1" type="ORF">QCA50_002583</name>
</gene>
<evidence type="ECO:0000313" key="1">
    <source>
        <dbReference type="EMBL" id="KAK7693018.1"/>
    </source>
</evidence>
<keyword evidence="2" id="KW-1185">Reference proteome</keyword>
<comment type="caution">
    <text evidence="1">The sequence shown here is derived from an EMBL/GenBank/DDBJ whole genome shotgun (WGS) entry which is preliminary data.</text>
</comment>
<proteinExistence type="predicted"/>
<accession>A0AAW0GS47</accession>
<dbReference type="AlphaFoldDB" id="A0AAW0GS47"/>
<sequence length="109" mass="12430">MGPSVRIPTSPIALTYTFVHVLSRFTSPAVRQEHRDIIVEVMGELNDIIAIADGSSWPSSRRSCVERIHEALLGMSLIDEKLMPKLGDLIRTWSPNFDPNKPFWEQRRT</sequence>
<protein>
    <submittedName>
        <fullName evidence="1">Uncharacterized protein</fullName>
    </submittedName>
</protein>